<keyword evidence="2" id="KW-1185">Reference proteome</keyword>
<gene>
    <name evidence="1" type="ORF">B0I08_10398</name>
</gene>
<evidence type="ECO:0008006" key="3">
    <source>
        <dbReference type="Google" id="ProtNLM"/>
    </source>
</evidence>
<comment type="caution">
    <text evidence="1">The sequence shown here is derived from an EMBL/GenBank/DDBJ whole genome shotgun (WGS) entry which is preliminary data.</text>
</comment>
<organism evidence="1 2">
    <name type="scientific">Glaciihabitans tibetensis</name>
    <dbReference type="NCBI Taxonomy" id="1266600"/>
    <lineage>
        <taxon>Bacteria</taxon>
        <taxon>Bacillati</taxon>
        <taxon>Actinomycetota</taxon>
        <taxon>Actinomycetes</taxon>
        <taxon>Micrococcales</taxon>
        <taxon>Microbacteriaceae</taxon>
        <taxon>Glaciihabitans</taxon>
    </lineage>
</organism>
<protein>
    <recommendedName>
        <fullName evidence="3">Glycosyl transferase family 2</fullName>
    </recommendedName>
</protein>
<dbReference type="SUPFAM" id="SSF53448">
    <property type="entry name" value="Nucleotide-diphospho-sugar transferases"/>
    <property type="match status" value="1"/>
</dbReference>
<dbReference type="Proteomes" id="UP000237983">
    <property type="component" value="Unassembled WGS sequence"/>
</dbReference>
<accession>A0A2T0VFC3</accession>
<sequence>MMDAQDFPGGVRLFLWNNNRANHGIYEKAIESYRANGGLREVNLVKSPYNLGSIARFYWVRKLARTLDAPPVIVLDDDQDVRNDFVSVAIASCKRRTLTAWWAWRMTDVYWERTEAQVGDSIGHIGPGGMVADSALFLDSDFFTQIPDRFGLLDDIWLSHFAVQKGYTLAKLPVDIDFVMHETNQFFYQHDTKSEFYAYLKGF</sequence>
<reference evidence="1 2" key="1">
    <citation type="submission" date="2018-03" db="EMBL/GenBank/DDBJ databases">
        <title>Genomic Encyclopedia of Type Strains, Phase III (KMG-III): the genomes of soil and plant-associated and newly described type strains.</title>
        <authorList>
            <person name="Whitman W."/>
        </authorList>
    </citation>
    <scope>NUCLEOTIDE SEQUENCE [LARGE SCALE GENOMIC DNA]</scope>
    <source>
        <strain evidence="1 2">CGMCC 1.12484</strain>
    </source>
</reference>
<proteinExistence type="predicted"/>
<evidence type="ECO:0000313" key="2">
    <source>
        <dbReference type="Proteomes" id="UP000237983"/>
    </source>
</evidence>
<dbReference type="AlphaFoldDB" id="A0A2T0VFC3"/>
<evidence type="ECO:0000313" key="1">
    <source>
        <dbReference type="EMBL" id="PRY68893.1"/>
    </source>
</evidence>
<dbReference type="InterPro" id="IPR029044">
    <property type="entry name" value="Nucleotide-diphossugar_trans"/>
</dbReference>
<name>A0A2T0VFC3_9MICO</name>
<dbReference type="EMBL" id="PVTL01000003">
    <property type="protein sequence ID" value="PRY68893.1"/>
    <property type="molecule type" value="Genomic_DNA"/>
</dbReference>